<dbReference type="EMBL" id="DF968080">
    <property type="protein sequence ID" value="GAP04098.1"/>
    <property type="molecule type" value="Genomic_DNA"/>
</dbReference>
<evidence type="ECO:0000256" key="1">
    <source>
        <dbReference type="ARBA" id="ARBA00022490"/>
    </source>
</evidence>
<accession>A0A3F3H857</accession>
<dbReference type="InterPro" id="IPR016979">
    <property type="entry name" value="DUF2129"/>
</dbReference>
<sequence>MFTMKERRAVYVFLRGLKHVEQLKKFGDISYISKRMGYVELYLNEDDVEKTVDKLNQYRFVKTVKVSPRPDIDPDLDDVHDDVFFEAYDQAQEDVEKDRSDEKSADLKGQSRVKLAKQTGQGKGQSEAKLAEPTDQGQNQPTKKNNRQDDGQQDLQTDDKAHVLAEKGGKS</sequence>
<name>A0A3F3H857_9LACO</name>
<proteinExistence type="predicted"/>
<gene>
    <name evidence="3" type="ORF">FTRO_0030380</name>
</gene>
<protein>
    <submittedName>
        <fullName evidence="3">Uncharacterized protein</fullName>
    </submittedName>
</protein>
<keyword evidence="1" id="KW-0963">Cytoplasm</keyword>
<feature type="compositionally biased region" description="Basic and acidic residues" evidence="2">
    <location>
        <begin position="157"/>
        <end position="171"/>
    </location>
</feature>
<dbReference type="AlphaFoldDB" id="A0A3F3H857"/>
<dbReference type="STRING" id="709323.GCA_001047135_00639"/>
<organism evidence="3">
    <name type="scientific">Fructobacillus tropaeoli</name>
    <dbReference type="NCBI Taxonomy" id="709323"/>
    <lineage>
        <taxon>Bacteria</taxon>
        <taxon>Bacillati</taxon>
        <taxon>Bacillota</taxon>
        <taxon>Bacilli</taxon>
        <taxon>Lactobacillales</taxon>
        <taxon>Lactobacillaceae</taxon>
        <taxon>Fructobacillus</taxon>
    </lineage>
</organism>
<feature type="compositionally biased region" description="Basic and acidic residues" evidence="2">
    <location>
        <begin position="94"/>
        <end position="106"/>
    </location>
</feature>
<dbReference type="Proteomes" id="UP000064514">
    <property type="component" value="Unassembled WGS sequence"/>
</dbReference>
<dbReference type="Pfam" id="PF09902">
    <property type="entry name" value="DUF2129"/>
    <property type="match status" value="1"/>
</dbReference>
<feature type="region of interest" description="Disordered" evidence="2">
    <location>
        <begin position="91"/>
        <end position="171"/>
    </location>
</feature>
<reference evidence="3" key="1">
    <citation type="journal article" date="2015" name="BMC Genomics">
        <title>Comparative genomics of Fructobacillus spp. and Leuconostoc spp. reveals niche-specific evolution of Fructobacillus spp.</title>
        <authorList>
            <person name="Endo A."/>
            <person name="Tanizawa Y."/>
            <person name="Tanaka N."/>
            <person name="Maeno S."/>
            <person name="Kumar H."/>
            <person name="Shiwa Y."/>
            <person name="Okada S."/>
            <person name="Yoshikawa H."/>
            <person name="Dicks L."/>
            <person name="Nakagawa J."/>
            <person name="Arita M."/>
        </authorList>
    </citation>
    <scope>NUCLEOTIDE SEQUENCE [LARGE SCALE GENOMIC DNA]</scope>
    <source>
        <strain evidence="3">F214-1</strain>
    </source>
</reference>
<evidence type="ECO:0000313" key="3">
    <source>
        <dbReference type="EMBL" id="GAP04098.1"/>
    </source>
</evidence>
<evidence type="ECO:0000256" key="2">
    <source>
        <dbReference type="SAM" id="MobiDB-lite"/>
    </source>
</evidence>